<keyword evidence="4" id="KW-1185">Reference proteome</keyword>
<reference evidence="3 4" key="1">
    <citation type="submission" date="2019-05" db="EMBL/GenBank/DDBJ databases">
        <title>Tamlana fucoidanivorans sp. nov., isolated from the surface of algae collected from Fujian province in China.</title>
        <authorList>
            <person name="Li J."/>
        </authorList>
    </citation>
    <scope>NUCLEOTIDE SEQUENCE [LARGE SCALE GENOMIC DNA]</scope>
    <source>
        <strain evidence="3 4">CW2-9</strain>
    </source>
</reference>
<feature type="compositionally biased region" description="Polar residues" evidence="1">
    <location>
        <begin position="258"/>
        <end position="270"/>
    </location>
</feature>
<dbReference type="Proteomes" id="UP000308713">
    <property type="component" value="Unassembled WGS sequence"/>
</dbReference>
<comment type="caution">
    <text evidence="3">The sequence shown here is derived from an EMBL/GenBank/DDBJ whole genome shotgun (WGS) entry which is preliminary data.</text>
</comment>
<feature type="region of interest" description="Disordered" evidence="1">
    <location>
        <begin position="258"/>
        <end position="413"/>
    </location>
</feature>
<evidence type="ECO:0000313" key="4">
    <source>
        <dbReference type="Proteomes" id="UP000308713"/>
    </source>
</evidence>
<accession>A0A5C4SQC5</accession>
<keyword evidence="2" id="KW-0472">Membrane</keyword>
<keyword evidence="2" id="KW-1133">Transmembrane helix</keyword>
<feature type="compositionally biased region" description="Polar residues" evidence="1">
    <location>
        <begin position="384"/>
        <end position="397"/>
    </location>
</feature>
<proteinExistence type="predicted"/>
<evidence type="ECO:0000256" key="1">
    <source>
        <dbReference type="SAM" id="MobiDB-lite"/>
    </source>
</evidence>
<evidence type="ECO:0000256" key="2">
    <source>
        <dbReference type="SAM" id="Phobius"/>
    </source>
</evidence>
<dbReference type="EMBL" id="VDCS01000002">
    <property type="protein sequence ID" value="TNJ46496.1"/>
    <property type="molecule type" value="Genomic_DNA"/>
</dbReference>
<name>A0A5C4SQC5_9FLAO</name>
<organism evidence="3 4">
    <name type="scientific">Allotamlana fucoidanivorans</name>
    <dbReference type="NCBI Taxonomy" id="2583814"/>
    <lineage>
        <taxon>Bacteria</taxon>
        <taxon>Pseudomonadati</taxon>
        <taxon>Bacteroidota</taxon>
        <taxon>Flavobacteriia</taxon>
        <taxon>Flavobacteriales</taxon>
        <taxon>Flavobacteriaceae</taxon>
        <taxon>Allotamlana</taxon>
    </lineage>
</organism>
<feature type="compositionally biased region" description="Polar residues" evidence="1">
    <location>
        <begin position="289"/>
        <end position="305"/>
    </location>
</feature>
<dbReference type="OrthoDB" id="750023at2"/>
<dbReference type="RefSeq" id="WP_139694867.1">
    <property type="nucleotide sequence ID" value="NZ_CP074074.1"/>
</dbReference>
<feature type="compositionally biased region" description="Low complexity" evidence="1">
    <location>
        <begin position="363"/>
        <end position="379"/>
    </location>
</feature>
<keyword evidence="2" id="KW-0812">Transmembrane</keyword>
<evidence type="ECO:0000313" key="3">
    <source>
        <dbReference type="EMBL" id="TNJ46496.1"/>
    </source>
</evidence>
<sequence>MNTLNIYHEHFFNVLETRKKLLVSLLFVAFFVFISQNVWANNNASSNEQSLNYNYNYGNSFIFVENGVEFSVFPDGQFDFNIIRNNSRFNISYNSPQVSVSFNSGHNYDAYVQYDEFGAVIQVENIPIFYDGYGRIAQAGNVNIYYNNFGYVSRVGGLYVHYNGANRFSHCTGYINIYNRRYVYRPWHNAYRIPYYKHCVVYNRPYRVNYYPVRYTYRRPFYNNYRPVTSVGRRSNVIQRNRSYATANRSRKNITQVNRVSSSRPVTYKNNGRRDQYHKPSKNHRNEYASLNNRKSPHTSPNRQSSAKKHYDTPSRKPSMSSHKNTTTRLGTPSRQGVNTKSRTYSPKQNGNQRSYQKPNPKNTRIYSNSTTRTSSSNRKTIKPRTTTSRQPSKNVASRSSSNHTKSSTRRRS</sequence>
<dbReference type="AlphaFoldDB" id="A0A5C4SQC5"/>
<gene>
    <name evidence="3" type="ORF">FGF67_02390</name>
</gene>
<protein>
    <submittedName>
        <fullName evidence="3">Uncharacterized protein</fullName>
    </submittedName>
</protein>
<feature type="transmembrane region" description="Helical" evidence="2">
    <location>
        <begin position="21"/>
        <end position="39"/>
    </location>
</feature>
<feature type="compositionally biased region" description="Polar residues" evidence="1">
    <location>
        <begin position="316"/>
        <end position="362"/>
    </location>
</feature>